<keyword evidence="3" id="KW-1185">Reference proteome</keyword>
<dbReference type="Pfam" id="PF03703">
    <property type="entry name" value="bPH_2"/>
    <property type="match status" value="2"/>
</dbReference>
<organism evidence="2 3">
    <name type="scientific">Vagococcus penaei</name>
    <dbReference type="NCBI Taxonomy" id="633807"/>
    <lineage>
        <taxon>Bacteria</taxon>
        <taxon>Bacillati</taxon>
        <taxon>Bacillota</taxon>
        <taxon>Bacilli</taxon>
        <taxon>Lactobacillales</taxon>
        <taxon>Enterococcaceae</taxon>
        <taxon>Vagococcus</taxon>
    </lineage>
</organism>
<dbReference type="KEGG" id="vpi:BW732_05260"/>
<evidence type="ECO:0000259" key="1">
    <source>
        <dbReference type="Pfam" id="PF03703"/>
    </source>
</evidence>
<dbReference type="InterPro" id="IPR005182">
    <property type="entry name" value="YdbS-like_PH"/>
</dbReference>
<dbReference type="PANTHER" id="PTHR34473:SF2">
    <property type="entry name" value="UPF0699 TRANSMEMBRANE PROTEIN YDBT"/>
    <property type="match status" value="1"/>
</dbReference>
<dbReference type="RefSeq" id="WP_077275790.1">
    <property type="nucleotide sequence ID" value="NZ_CP019609.1"/>
</dbReference>
<sequence>MSERRRYHPLALALHLFKGLKNSFVLIIMIAVSSYFFDTSLKKTLAISAIIGLIVLSAIWKYVTETYVIRSYEMVLYRGIFFKKEIVIPYERIQTMKQKQWFFLQPFGIVELLIETGGGGAEPEASMPAVSQELLDIIERHRRNETVAVATSEEDRSECRDDVDDVLVTQLVENELATVTKSEPHYQVSNRDILVFGVTDLGIFTVAFAIFFFIDDFLPHNWLEKVTDISSDLVKVGWVFFIGLIFVLVIVLAAISVIRQFIVYYRFIVQRDKDALIIESGLFERGTQKIPLHKIQGVRLRQQVLRRLFGLVSVELLLASGQDDTQDDHKLYLLPIIAHKKVYTELAYLLPEWQIETPDLHYLPKHRVWYFWRWWLLASIIVTGIGTYFNRWVLVGGLMAAIITFILAWLKAKNQSYAIQNRTRLCTQCYKGVTCELTFFERRRIQSIELATSKWLFPKGVGQLTFWLKCGSGSEDIVLKYLPIPDLVKLKAFYRQKADTTF</sequence>
<name>A0A1Q2D5S2_9ENTE</name>
<protein>
    <recommendedName>
        <fullName evidence="1">YdbS-like PH domain-containing protein</fullName>
    </recommendedName>
</protein>
<reference evidence="2 3" key="1">
    <citation type="journal article" date="2010" name="Int. J. Syst. Evol. Microbiol.">
        <title>Vagococcus penaei sp. nov., isolated from spoilage microbiota of cooked shrimp (Penaeus vannamei).</title>
        <authorList>
            <person name="Jaffres E."/>
            <person name="Prevost H."/>
            <person name="Rossero A."/>
            <person name="Joffraud J.J."/>
            <person name="Dousset X."/>
        </authorList>
    </citation>
    <scope>NUCLEOTIDE SEQUENCE [LARGE SCALE GENOMIC DNA]</scope>
    <source>
        <strain evidence="2 3">CD276</strain>
    </source>
</reference>
<accession>A0A1Q2D5S2</accession>
<feature type="domain" description="YdbS-like PH" evidence="1">
    <location>
        <begin position="66"/>
        <end position="130"/>
    </location>
</feature>
<dbReference type="PIRSF" id="PIRSF026631">
    <property type="entry name" value="UCP026631"/>
    <property type="match status" value="1"/>
</dbReference>
<dbReference type="PANTHER" id="PTHR34473">
    <property type="entry name" value="UPF0699 TRANSMEMBRANE PROTEIN YDBS"/>
    <property type="match status" value="1"/>
</dbReference>
<dbReference type="OrthoDB" id="2195155at2"/>
<dbReference type="Proteomes" id="UP000188246">
    <property type="component" value="Chromosome"/>
</dbReference>
<evidence type="ECO:0000313" key="3">
    <source>
        <dbReference type="Proteomes" id="UP000188246"/>
    </source>
</evidence>
<dbReference type="InterPro" id="IPR014529">
    <property type="entry name" value="UCP026631"/>
</dbReference>
<dbReference type="EMBL" id="CP019609">
    <property type="protein sequence ID" value="AQP53704.1"/>
    <property type="molecule type" value="Genomic_DNA"/>
</dbReference>
<evidence type="ECO:0000313" key="2">
    <source>
        <dbReference type="EMBL" id="AQP53704.1"/>
    </source>
</evidence>
<proteinExistence type="predicted"/>
<gene>
    <name evidence="2" type="ORF">BW732_05260</name>
</gene>
<feature type="domain" description="YdbS-like PH" evidence="1">
    <location>
        <begin position="264"/>
        <end position="342"/>
    </location>
</feature>
<dbReference type="STRING" id="633807.BW732_05260"/>
<dbReference type="AlphaFoldDB" id="A0A1Q2D5S2"/>